<name>A0A2H1L0U4_9MICO</name>
<dbReference type="AlphaFoldDB" id="A0A2H1L0U4"/>
<organism evidence="3 4">
    <name type="scientific">Brevibacterium jeotgali</name>
    <dbReference type="NCBI Taxonomy" id="1262550"/>
    <lineage>
        <taxon>Bacteria</taxon>
        <taxon>Bacillati</taxon>
        <taxon>Actinomycetota</taxon>
        <taxon>Actinomycetes</taxon>
        <taxon>Micrococcales</taxon>
        <taxon>Brevibacteriaceae</taxon>
        <taxon>Brevibacterium</taxon>
    </lineage>
</organism>
<evidence type="ECO:0000256" key="1">
    <source>
        <dbReference type="SAM" id="MobiDB-lite"/>
    </source>
</evidence>
<feature type="chain" id="PRO_5038533895" description="PknH-like extracellular domain-containing protein" evidence="2">
    <location>
        <begin position="23"/>
        <end position="244"/>
    </location>
</feature>
<evidence type="ECO:0000313" key="4">
    <source>
        <dbReference type="Proteomes" id="UP000234462"/>
    </source>
</evidence>
<dbReference type="EMBL" id="FXZM01000001">
    <property type="protein sequence ID" value="SMY10524.1"/>
    <property type="molecule type" value="Genomic_DNA"/>
</dbReference>
<keyword evidence="2" id="KW-0732">Signal</keyword>
<dbReference type="OrthoDB" id="4808606at2"/>
<evidence type="ECO:0000313" key="3">
    <source>
        <dbReference type="EMBL" id="SMY10524.1"/>
    </source>
</evidence>
<sequence>MKKSTVRLAVASACVGAGLVLSGCGGGSDEAAGTDPVSEEQGDTAGASAEEAPAEAGPATEEDLVAAVEAGGFTAEVTDAAATGEAAGIMGDMTVEPEECEVFMNAALAASEDTETTLVVGTASEGDTNVGTAIGYPSPDAASSALGANAGSLDACSEITVSTQGTEFSTSTTEVDAEVEGADQVVATESSMDVSGQTVTTTTVQAIKGSAIFSVTGTSMPGADEAPGVDELSATAADMVAALP</sequence>
<proteinExistence type="predicted"/>
<protein>
    <recommendedName>
        <fullName evidence="5">PknH-like extracellular domain-containing protein</fullName>
    </recommendedName>
</protein>
<gene>
    <name evidence="3" type="ORF">BJEO58_00094</name>
</gene>
<dbReference type="RefSeq" id="WP_101586777.1">
    <property type="nucleotide sequence ID" value="NZ_FXZM01000001.1"/>
</dbReference>
<feature type="region of interest" description="Disordered" evidence="1">
    <location>
        <begin position="26"/>
        <end position="59"/>
    </location>
</feature>
<keyword evidence="4" id="KW-1185">Reference proteome</keyword>
<feature type="signal peptide" evidence="2">
    <location>
        <begin position="1"/>
        <end position="22"/>
    </location>
</feature>
<dbReference type="Proteomes" id="UP000234462">
    <property type="component" value="Unassembled WGS sequence"/>
</dbReference>
<evidence type="ECO:0000256" key="2">
    <source>
        <dbReference type="SAM" id="SignalP"/>
    </source>
</evidence>
<dbReference type="PROSITE" id="PS51257">
    <property type="entry name" value="PROKAR_LIPOPROTEIN"/>
    <property type="match status" value="1"/>
</dbReference>
<feature type="compositionally biased region" description="Low complexity" evidence="1">
    <location>
        <begin position="44"/>
        <end position="59"/>
    </location>
</feature>
<evidence type="ECO:0008006" key="5">
    <source>
        <dbReference type="Google" id="ProtNLM"/>
    </source>
</evidence>
<reference evidence="4" key="1">
    <citation type="submission" date="2017-03" db="EMBL/GenBank/DDBJ databases">
        <authorList>
            <person name="Monnet C."/>
        </authorList>
    </citation>
    <scope>NUCLEOTIDE SEQUENCE [LARGE SCALE GENOMIC DNA]</scope>
    <source>
        <strain evidence="4">SJ5-8</strain>
    </source>
</reference>
<accession>A0A2H1L0U4</accession>